<evidence type="ECO:0000259" key="4">
    <source>
        <dbReference type="PROSITE" id="PS51272"/>
    </source>
</evidence>
<dbReference type="AlphaFoldDB" id="C8W1Z8"/>
<dbReference type="HOGENOM" id="CLU_349078_0_0_9"/>
<evidence type="ECO:0000256" key="2">
    <source>
        <dbReference type="SAM" id="MobiDB-lite"/>
    </source>
</evidence>
<feature type="region of interest" description="Disordered" evidence="2">
    <location>
        <begin position="318"/>
        <end position="340"/>
    </location>
</feature>
<sequence>MKSKYTLFCLTFLISILFCGSAYADFKPPAYTDIKGSFAEDSINKLVEKGIITGVNSQEFCPNNNLNRYDFTVLIAKTLGIQPIFPTAATFSDLPSGTLETGYVEALFKLGMIKGIDKNHFGVNEPVLRQDAAVLIQRTMAEEIDVPSLSGRYADSGQIASYAIKGVDFVSWKGWMNGSENNFYPLRPITRAEAAVLAYRLLIIRTGQASTAFEHISSDLVQLETESECQLEQRGSKKALNFSTTYGLDNQALFSVTPSGSIVSGKESGTGLITVNSGSNYYSVTTKVSAPKANNTVQNSVYKDFAAELANKSTYTVTQTEPDPVHSQVEKNSYPGPPEGITSSSDTWTGFLRQKSRDITVDLKKICSISYISMEFNRNETMGIYLPDYMQCSASPDGISWYKLGYAYRNSDLPAGTKEQNVTLTLVLPAANFRYVRVSFPVELWVFARHLSIRGDEAAVDPVILAHSDSANKNVSSSPYIKVPGSKNILLIYTGDKSKKADWTAGDFIPVVAYMDENRRIKGSMFDTMLFLPYSFEITCTKESWNAYLEDLFNPVKQLNALNLAVGQINQITGQQEKEKVILSLPYPSVDQQDFGQLDKNEPSLSFSETQLGKEQAEKNRFAAVQWYYNKLMEKWQQADFKNLELIGIYWYEESVDYHNIKSETALVQKTARLVQDNKLKFFWIPYYGAIGFEDWKKFGFDYAFIQPSFYNSEQLPIERMDKAAELARKYNMGIEIEFDDEILNGDYFNDLLHKQLDKAHQLGLDDSKTTRAFYMGLRAIVTCSRSNQPQARATYDLLYKWLNGNY</sequence>
<dbReference type="RefSeq" id="WP_012813504.1">
    <property type="nucleotide sequence ID" value="NC_013216.1"/>
</dbReference>
<dbReference type="Pfam" id="PF00395">
    <property type="entry name" value="SLH"/>
    <property type="match status" value="3"/>
</dbReference>
<organism evidence="5 6">
    <name type="scientific">Desulfofarcimen acetoxidans (strain ATCC 49208 / DSM 771 / KCTC 5769 / VKM B-1644 / 5575)</name>
    <name type="common">Desulfotomaculum acetoxidans</name>
    <dbReference type="NCBI Taxonomy" id="485916"/>
    <lineage>
        <taxon>Bacteria</taxon>
        <taxon>Bacillati</taxon>
        <taxon>Bacillota</taxon>
        <taxon>Clostridia</taxon>
        <taxon>Eubacteriales</taxon>
        <taxon>Peptococcaceae</taxon>
        <taxon>Desulfofarcimen</taxon>
    </lineage>
</organism>
<gene>
    <name evidence="5" type="ordered locus">Dtox_0089</name>
</gene>
<evidence type="ECO:0000313" key="5">
    <source>
        <dbReference type="EMBL" id="ACV61052.1"/>
    </source>
</evidence>
<dbReference type="eggNOG" id="COG0584">
    <property type="taxonomic scope" value="Bacteria"/>
</dbReference>
<dbReference type="OrthoDB" id="3799295at2"/>
<dbReference type="PANTHER" id="PTHR43308:SF5">
    <property type="entry name" value="S-LAYER PROTEIN _ PEPTIDOGLYCAN ENDO-BETA-N-ACETYLGLUCOSAMINIDASE"/>
    <property type="match status" value="1"/>
</dbReference>
<feature type="chain" id="PRO_5002993747" evidence="3">
    <location>
        <begin position="25"/>
        <end position="807"/>
    </location>
</feature>
<keyword evidence="6" id="KW-1185">Reference proteome</keyword>
<feature type="domain" description="SLH" evidence="4">
    <location>
        <begin position="150"/>
        <end position="212"/>
    </location>
</feature>
<dbReference type="PANTHER" id="PTHR43308">
    <property type="entry name" value="OUTER MEMBRANE PROTEIN ALPHA-RELATED"/>
    <property type="match status" value="1"/>
</dbReference>
<proteinExistence type="predicted"/>
<dbReference type="InterPro" id="IPR032329">
    <property type="entry name" value="DUF4855"/>
</dbReference>
<name>C8W1Z8_DESAS</name>
<dbReference type="eggNOG" id="COG3210">
    <property type="taxonomic scope" value="Bacteria"/>
</dbReference>
<feature type="domain" description="SLH" evidence="4">
    <location>
        <begin position="26"/>
        <end position="89"/>
    </location>
</feature>
<dbReference type="InterPro" id="IPR001119">
    <property type="entry name" value="SLH_dom"/>
</dbReference>
<evidence type="ECO:0000256" key="3">
    <source>
        <dbReference type="SAM" id="SignalP"/>
    </source>
</evidence>
<dbReference type="EMBL" id="CP001720">
    <property type="protein sequence ID" value="ACV61052.1"/>
    <property type="molecule type" value="Genomic_DNA"/>
</dbReference>
<dbReference type="Pfam" id="PF16147">
    <property type="entry name" value="DUF4855"/>
    <property type="match status" value="1"/>
</dbReference>
<dbReference type="STRING" id="485916.Dtox_0089"/>
<dbReference type="PROSITE" id="PS51272">
    <property type="entry name" value="SLH"/>
    <property type="match status" value="2"/>
</dbReference>
<accession>C8W1Z8</accession>
<feature type="signal peptide" evidence="3">
    <location>
        <begin position="1"/>
        <end position="24"/>
    </location>
</feature>
<dbReference type="Proteomes" id="UP000002217">
    <property type="component" value="Chromosome"/>
</dbReference>
<keyword evidence="1" id="KW-0677">Repeat</keyword>
<evidence type="ECO:0000256" key="1">
    <source>
        <dbReference type="ARBA" id="ARBA00022737"/>
    </source>
</evidence>
<dbReference type="Gene3D" id="2.60.120.260">
    <property type="entry name" value="Galactose-binding domain-like"/>
    <property type="match status" value="1"/>
</dbReference>
<dbReference type="InterPro" id="IPR051465">
    <property type="entry name" value="Cell_Envelope_Struct_Comp"/>
</dbReference>
<protein>
    <submittedName>
        <fullName evidence="5">S-layer domain protein</fullName>
    </submittedName>
</protein>
<reference evidence="5 6" key="1">
    <citation type="journal article" date="2009" name="Stand. Genomic Sci.">
        <title>Complete genome sequence of Desulfotomaculum acetoxidans type strain (5575).</title>
        <authorList>
            <person name="Spring S."/>
            <person name="Lapidus A."/>
            <person name="Schroder M."/>
            <person name="Gleim D."/>
            <person name="Sims D."/>
            <person name="Meincke L."/>
            <person name="Glavina Del Rio T."/>
            <person name="Tice H."/>
            <person name="Copeland A."/>
            <person name="Cheng J.F."/>
            <person name="Lucas S."/>
            <person name="Chen F."/>
            <person name="Nolan M."/>
            <person name="Bruce D."/>
            <person name="Goodwin L."/>
            <person name="Pitluck S."/>
            <person name="Ivanova N."/>
            <person name="Mavromatis K."/>
            <person name="Mikhailova N."/>
            <person name="Pati A."/>
            <person name="Chen A."/>
            <person name="Palaniappan K."/>
            <person name="Land M."/>
            <person name="Hauser L."/>
            <person name="Chang Y.J."/>
            <person name="Jeffries C.D."/>
            <person name="Chain P."/>
            <person name="Saunders E."/>
            <person name="Brettin T."/>
            <person name="Detter J.C."/>
            <person name="Goker M."/>
            <person name="Bristow J."/>
            <person name="Eisen J.A."/>
            <person name="Markowitz V."/>
            <person name="Hugenholtz P."/>
            <person name="Kyrpides N.C."/>
            <person name="Klenk H.P."/>
            <person name="Han C."/>
        </authorList>
    </citation>
    <scope>NUCLEOTIDE SEQUENCE [LARGE SCALE GENOMIC DNA]</scope>
    <source>
        <strain evidence="6">ATCC 49208 / DSM 771 / VKM B-1644</strain>
    </source>
</reference>
<keyword evidence="3" id="KW-0732">Signal</keyword>
<dbReference type="KEGG" id="dae:Dtox_0089"/>
<evidence type="ECO:0000313" key="6">
    <source>
        <dbReference type="Proteomes" id="UP000002217"/>
    </source>
</evidence>